<keyword evidence="1" id="KW-0472">Membrane</keyword>
<feature type="transmembrane region" description="Helical" evidence="1">
    <location>
        <begin position="43"/>
        <end position="63"/>
    </location>
</feature>
<name>A0ABW0Q966_9HYPH</name>
<reference evidence="3" key="1">
    <citation type="journal article" date="2019" name="Int. J. Syst. Evol. Microbiol.">
        <title>The Global Catalogue of Microorganisms (GCM) 10K type strain sequencing project: providing services to taxonomists for standard genome sequencing and annotation.</title>
        <authorList>
            <consortium name="The Broad Institute Genomics Platform"/>
            <consortium name="The Broad Institute Genome Sequencing Center for Infectious Disease"/>
            <person name="Wu L."/>
            <person name="Ma J."/>
        </authorList>
    </citation>
    <scope>NUCLEOTIDE SEQUENCE [LARGE SCALE GENOMIC DNA]</scope>
    <source>
        <strain evidence="3">KACC 12633</strain>
    </source>
</reference>
<accession>A0ABW0Q966</accession>
<evidence type="ECO:0000256" key="1">
    <source>
        <dbReference type="SAM" id="Phobius"/>
    </source>
</evidence>
<keyword evidence="3" id="KW-1185">Reference proteome</keyword>
<organism evidence="2 3">
    <name type="scientific">Kaistia terrae</name>
    <dbReference type="NCBI Taxonomy" id="537017"/>
    <lineage>
        <taxon>Bacteria</taxon>
        <taxon>Pseudomonadati</taxon>
        <taxon>Pseudomonadota</taxon>
        <taxon>Alphaproteobacteria</taxon>
        <taxon>Hyphomicrobiales</taxon>
        <taxon>Kaistiaceae</taxon>
        <taxon>Kaistia</taxon>
    </lineage>
</organism>
<dbReference type="EMBL" id="JBHSML010000033">
    <property type="protein sequence ID" value="MFC5519219.1"/>
    <property type="molecule type" value="Genomic_DNA"/>
</dbReference>
<sequence length="95" mass="9774">MLEALHILGIALLIGPAIAVDLRLMGLGGRLVAVTTVTRNLLPLCHAGFAAVAFSGALMFAGIARQAGFSAAAPWKFGLILLAGANIAVFHFGIY</sequence>
<gene>
    <name evidence="2" type="ORF">ACFPP9_25870</name>
</gene>
<comment type="caution">
    <text evidence="2">The sequence shown here is derived from an EMBL/GenBank/DDBJ whole genome shotgun (WGS) entry which is preliminary data.</text>
</comment>
<evidence type="ECO:0000313" key="3">
    <source>
        <dbReference type="Proteomes" id="UP001596150"/>
    </source>
</evidence>
<keyword evidence="1" id="KW-1133">Transmembrane helix</keyword>
<proteinExistence type="predicted"/>
<dbReference type="Proteomes" id="UP001596150">
    <property type="component" value="Unassembled WGS sequence"/>
</dbReference>
<protein>
    <submittedName>
        <fullName evidence="2">Uncharacterized protein</fullName>
    </submittedName>
</protein>
<feature type="transmembrane region" description="Helical" evidence="1">
    <location>
        <begin position="75"/>
        <end position="94"/>
    </location>
</feature>
<dbReference type="RefSeq" id="WP_266345992.1">
    <property type="nucleotide sequence ID" value="NZ_JAPKNH010000012.1"/>
</dbReference>
<evidence type="ECO:0000313" key="2">
    <source>
        <dbReference type="EMBL" id="MFC5519219.1"/>
    </source>
</evidence>
<keyword evidence="1" id="KW-0812">Transmembrane</keyword>